<dbReference type="OrthoDB" id="9794954at2"/>
<reference evidence="2 3" key="1">
    <citation type="submission" date="2019-02" db="EMBL/GenBank/DDBJ databases">
        <title>Complete Genome Sequence and Methylome Analysis of free living Spirochaetas.</title>
        <authorList>
            <person name="Fomenkov A."/>
            <person name="Dubinina G."/>
            <person name="Leshcheva N."/>
            <person name="Mikheeva N."/>
            <person name="Grabovich M."/>
            <person name="Vincze T."/>
            <person name="Roberts R.J."/>
        </authorList>
    </citation>
    <scope>NUCLEOTIDE SEQUENCE [LARGE SCALE GENOMIC DNA]</scope>
    <source>
        <strain evidence="2 3">K2</strain>
    </source>
</reference>
<name>A0A5C1QJ78_9SPIO</name>
<dbReference type="Pfam" id="PF12837">
    <property type="entry name" value="Fer4_6"/>
    <property type="match status" value="1"/>
</dbReference>
<dbReference type="EMBL" id="CP036150">
    <property type="protein sequence ID" value="QEN08215.1"/>
    <property type="molecule type" value="Genomic_DNA"/>
</dbReference>
<dbReference type="PROSITE" id="PS51379">
    <property type="entry name" value="4FE4S_FER_2"/>
    <property type="match status" value="1"/>
</dbReference>
<dbReference type="AlphaFoldDB" id="A0A5C1QJ78"/>
<proteinExistence type="predicted"/>
<keyword evidence="3" id="KW-1185">Reference proteome</keyword>
<accession>A0A5C1QJ78</accession>
<dbReference type="SUPFAM" id="SSF54862">
    <property type="entry name" value="4Fe-4S ferredoxins"/>
    <property type="match status" value="1"/>
</dbReference>
<feature type="domain" description="4Fe-4S ferredoxin-type" evidence="1">
    <location>
        <begin position="28"/>
        <end position="58"/>
    </location>
</feature>
<organism evidence="2 3">
    <name type="scientific">Oceanispirochaeta crateris</name>
    <dbReference type="NCBI Taxonomy" id="2518645"/>
    <lineage>
        <taxon>Bacteria</taxon>
        <taxon>Pseudomonadati</taxon>
        <taxon>Spirochaetota</taxon>
        <taxon>Spirochaetia</taxon>
        <taxon>Spirochaetales</taxon>
        <taxon>Spirochaetaceae</taxon>
        <taxon>Oceanispirochaeta</taxon>
    </lineage>
</organism>
<dbReference type="KEGG" id="ock:EXM22_09530"/>
<dbReference type="InterPro" id="IPR017896">
    <property type="entry name" value="4Fe4S_Fe-S-bd"/>
</dbReference>
<sequence>MYASRNITLCTKDCLCLFVCPTAATDTESGQIDKSLCIDGCRQCVDACPSHAIYLVTEEYPKVQTKDPQQAKALHQLMETKSVQMDAARSLAASSENPGVKKLAKALERSCRILGEDCARESGFMMPQADNAVELLNKLGLKSPD</sequence>
<protein>
    <submittedName>
        <fullName evidence="2">4Fe-4S ferredoxin</fullName>
    </submittedName>
</protein>
<dbReference type="Gene3D" id="3.30.70.20">
    <property type="match status" value="1"/>
</dbReference>
<evidence type="ECO:0000313" key="3">
    <source>
        <dbReference type="Proteomes" id="UP000324209"/>
    </source>
</evidence>
<evidence type="ECO:0000259" key="1">
    <source>
        <dbReference type="PROSITE" id="PS51379"/>
    </source>
</evidence>
<gene>
    <name evidence="2" type="ORF">EXM22_09530</name>
</gene>
<dbReference type="RefSeq" id="WP_149486295.1">
    <property type="nucleotide sequence ID" value="NZ_CP036150.1"/>
</dbReference>
<dbReference type="Proteomes" id="UP000324209">
    <property type="component" value="Chromosome"/>
</dbReference>
<evidence type="ECO:0000313" key="2">
    <source>
        <dbReference type="EMBL" id="QEN08215.1"/>
    </source>
</evidence>